<protein>
    <submittedName>
        <fullName evidence="2">Uncharacterized protein</fullName>
    </submittedName>
</protein>
<reference evidence="2 3" key="1">
    <citation type="journal article" date="2021" name="Elife">
        <title>Chloroplast acquisition without the gene transfer in kleptoplastic sea slugs, Plakobranchus ocellatus.</title>
        <authorList>
            <person name="Maeda T."/>
            <person name="Takahashi S."/>
            <person name="Yoshida T."/>
            <person name="Shimamura S."/>
            <person name="Takaki Y."/>
            <person name="Nagai Y."/>
            <person name="Toyoda A."/>
            <person name="Suzuki Y."/>
            <person name="Arimoto A."/>
            <person name="Ishii H."/>
            <person name="Satoh N."/>
            <person name="Nishiyama T."/>
            <person name="Hasebe M."/>
            <person name="Maruyama T."/>
            <person name="Minagawa J."/>
            <person name="Obokata J."/>
            <person name="Shigenobu S."/>
        </authorList>
    </citation>
    <scope>NUCLEOTIDE SEQUENCE [LARGE SCALE GENOMIC DNA]</scope>
</reference>
<feature type="compositionally biased region" description="Acidic residues" evidence="1">
    <location>
        <begin position="61"/>
        <end position="78"/>
    </location>
</feature>
<dbReference type="EMBL" id="BMAT01001771">
    <property type="protein sequence ID" value="GFR92201.1"/>
    <property type="molecule type" value="Genomic_DNA"/>
</dbReference>
<proteinExistence type="predicted"/>
<dbReference type="Proteomes" id="UP000762676">
    <property type="component" value="Unassembled WGS sequence"/>
</dbReference>
<keyword evidence="3" id="KW-1185">Reference proteome</keyword>
<feature type="region of interest" description="Disordered" evidence="1">
    <location>
        <begin position="57"/>
        <end position="83"/>
    </location>
</feature>
<gene>
    <name evidence="2" type="ORF">ElyMa_000862500</name>
</gene>
<accession>A0AAV4H3I1</accession>
<comment type="caution">
    <text evidence="2">The sequence shown here is derived from an EMBL/GenBank/DDBJ whole genome shotgun (WGS) entry which is preliminary data.</text>
</comment>
<evidence type="ECO:0000313" key="3">
    <source>
        <dbReference type="Proteomes" id="UP000762676"/>
    </source>
</evidence>
<evidence type="ECO:0000313" key="2">
    <source>
        <dbReference type="EMBL" id="GFR92201.1"/>
    </source>
</evidence>
<dbReference type="AlphaFoldDB" id="A0AAV4H3I1"/>
<evidence type="ECO:0000256" key="1">
    <source>
        <dbReference type="SAM" id="MobiDB-lite"/>
    </source>
</evidence>
<sequence>MREEAGELRNPCNRPLPPPPLLPSPALFGIASHTGDLLIIAVVLAVASKVNEIHACCGPIDDGDDDDNQDDNDTDDNSVETTSSGPRVTMIVVACWLLWPPLR</sequence>
<organism evidence="2 3">
    <name type="scientific">Elysia marginata</name>
    <dbReference type="NCBI Taxonomy" id="1093978"/>
    <lineage>
        <taxon>Eukaryota</taxon>
        <taxon>Metazoa</taxon>
        <taxon>Spiralia</taxon>
        <taxon>Lophotrochozoa</taxon>
        <taxon>Mollusca</taxon>
        <taxon>Gastropoda</taxon>
        <taxon>Heterobranchia</taxon>
        <taxon>Euthyneura</taxon>
        <taxon>Panpulmonata</taxon>
        <taxon>Sacoglossa</taxon>
        <taxon>Placobranchoidea</taxon>
        <taxon>Plakobranchidae</taxon>
        <taxon>Elysia</taxon>
    </lineage>
</organism>
<name>A0AAV4H3I1_9GAST</name>